<dbReference type="AlphaFoldDB" id="A0A396IGF8"/>
<evidence type="ECO:0000313" key="3">
    <source>
        <dbReference type="EMBL" id="RHN63334.1"/>
    </source>
</evidence>
<name>A0A396IGF8_MEDTR</name>
<evidence type="ECO:0000256" key="1">
    <source>
        <dbReference type="ARBA" id="ARBA00007727"/>
    </source>
</evidence>
<organism evidence="3">
    <name type="scientific">Medicago truncatula</name>
    <name type="common">Barrel medic</name>
    <name type="synonym">Medicago tribuloides</name>
    <dbReference type="NCBI Taxonomy" id="3880"/>
    <lineage>
        <taxon>Eukaryota</taxon>
        <taxon>Viridiplantae</taxon>
        <taxon>Streptophyta</taxon>
        <taxon>Embryophyta</taxon>
        <taxon>Tracheophyta</taxon>
        <taxon>Spermatophyta</taxon>
        <taxon>Magnoliopsida</taxon>
        <taxon>eudicotyledons</taxon>
        <taxon>Gunneridae</taxon>
        <taxon>Pentapetalae</taxon>
        <taxon>rosids</taxon>
        <taxon>fabids</taxon>
        <taxon>Fabales</taxon>
        <taxon>Fabaceae</taxon>
        <taxon>Papilionoideae</taxon>
        <taxon>50 kb inversion clade</taxon>
        <taxon>NPAAA clade</taxon>
        <taxon>Hologalegina</taxon>
        <taxon>IRL clade</taxon>
        <taxon>Trifolieae</taxon>
        <taxon>Medicago</taxon>
    </lineage>
</organism>
<evidence type="ECO:0000259" key="2">
    <source>
        <dbReference type="Pfam" id="PF13839"/>
    </source>
</evidence>
<reference evidence="3" key="1">
    <citation type="journal article" date="2018" name="Nat. Plants">
        <title>Whole-genome landscape of Medicago truncatula symbiotic genes.</title>
        <authorList>
            <person name="Pecrix Y."/>
            <person name="Gamas P."/>
            <person name="Carrere S."/>
        </authorList>
    </citation>
    <scope>NUCLEOTIDE SEQUENCE</scope>
    <source>
        <tissue evidence="3">Leaves</tissue>
    </source>
</reference>
<proteinExistence type="inferred from homology"/>
<gene>
    <name evidence="3" type="ORF">MtrunA17_Chr4g0057171</name>
</gene>
<accession>A0A396IGF8</accession>
<dbReference type="Pfam" id="PF13839">
    <property type="entry name" value="PC-Esterase"/>
    <property type="match status" value="1"/>
</dbReference>
<feature type="domain" description="Trichome birefringence-like C-terminal" evidence="2">
    <location>
        <begin position="6"/>
        <end position="76"/>
    </location>
</feature>
<protein>
    <submittedName>
        <fullName evidence="3">Putative PC-Esterase, protein altered xyloglucan 4</fullName>
    </submittedName>
</protein>
<comment type="similarity">
    <text evidence="1">Belongs to the PC-esterase family. TBL subfamily.</text>
</comment>
<dbReference type="Gramene" id="rna26021">
    <property type="protein sequence ID" value="RHN63334.1"/>
    <property type="gene ID" value="gene26021"/>
</dbReference>
<dbReference type="Proteomes" id="UP000265566">
    <property type="component" value="Chromosome 4"/>
</dbReference>
<dbReference type="InterPro" id="IPR026057">
    <property type="entry name" value="TBL_C"/>
</dbReference>
<comment type="caution">
    <text evidence="3">The sequence shown here is derived from an EMBL/GenBank/DDBJ whole genome shotgun (WGS) entry which is preliminary data.</text>
</comment>
<dbReference type="EMBL" id="PSQE01000004">
    <property type="protein sequence ID" value="RHN63334.1"/>
    <property type="molecule type" value="Genomic_DNA"/>
</dbReference>
<dbReference type="GO" id="GO:0016740">
    <property type="term" value="F:transferase activity"/>
    <property type="evidence" value="ECO:0007669"/>
    <property type="project" value="InterPro"/>
</dbReference>
<sequence length="123" mass="14581">MYLNFVDEKWINKIDLVVLLIGHWFLKPLAYYEGDLVLGNADLRENELQLHHALRKALRITLKSIIDKRDKKENDINVVMKHFHHVIFKVIGIIVVFVQRLSFTNKEKDLEVMHVDICSFITR</sequence>